<evidence type="ECO:0000313" key="1">
    <source>
        <dbReference type="EMBL" id="KDR66275.1"/>
    </source>
</evidence>
<proteinExistence type="predicted"/>
<organism evidence="1 2">
    <name type="scientific">Galerina marginata (strain CBS 339.88)</name>
    <dbReference type="NCBI Taxonomy" id="685588"/>
    <lineage>
        <taxon>Eukaryota</taxon>
        <taxon>Fungi</taxon>
        <taxon>Dikarya</taxon>
        <taxon>Basidiomycota</taxon>
        <taxon>Agaricomycotina</taxon>
        <taxon>Agaricomycetes</taxon>
        <taxon>Agaricomycetidae</taxon>
        <taxon>Agaricales</taxon>
        <taxon>Agaricineae</taxon>
        <taxon>Strophariaceae</taxon>
        <taxon>Galerina</taxon>
    </lineage>
</organism>
<dbReference type="EMBL" id="KL142425">
    <property type="protein sequence ID" value="KDR66275.1"/>
    <property type="molecule type" value="Genomic_DNA"/>
</dbReference>
<dbReference type="HOGENOM" id="CLU_2454892_0_0_1"/>
<protein>
    <submittedName>
        <fullName evidence="1">Uncharacterized protein</fullName>
    </submittedName>
</protein>
<accession>A0A067S601</accession>
<name>A0A067S601_GALM3</name>
<evidence type="ECO:0000313" key="2">
    <source>
        <dbReference type="Proteomes" id="UP000027222"/>
    </source>
</evidence>
<keyword evidence="2" id="KW-1185">Reference proteome</keyword>
<dbReference type="AlphaFoldDB" id="A0A067S601"/>
<dbReference type="Proteomes" id="UP000027222">
    <property type="component" value="Unassembled WGS sequence"/>
</dbReference>
<reference evidence="2" key="1">
    <citation type="journal article" date="2014" name="Proc. Natl. Acad. Sci. U.S.A.">
        <title>Extensive sampling of basidiomycete genomes demonstrates inadequacy of the white-rot/brown-rot paradigm for wood decay fungi.</title>
        <authorList>
            <person name="Riley R."/>
            <person name="Salamov A.A."/>
            <person name="Brown D.W."/>
            <person name="Nagy L.G."/>
            <person name="Floudas D."/>
            <person name="Held B.W."/>
            <person name="Levasseur A."/>
            <person name="Lombard V."/>
            <person name="Morin E."/>
            <person name="Otillar R."/>
            <person name="Lindquist E.A."/>
            <person name="Sun H."/>
            <person name="LaButti K.M."/>
            <person name="Schmutz J."/>
            <person name="Jabbour D."/>
            <person name="Luo H."/>
            <person name="Baker S.E."/>
            <person name="Pisabarro A.G."/>
            <person name="Walton J.D."/>
            <person name="Blanchette R.A."/>
            <person name="Henrissat B."/>
            <person name="Martin F."/>
            <person name="Cullen D."/>
            <person name="Hibbett D.S."/>
            <person name="Grigoriev I.V."/>
        </authorList>
    </citation>
    <scope>NUCLEOTIDE SEQUENCE [LARGE SCALE GENOMIC DNA]</scope>
    <source>
        <strain evidence="2">CBS 339.88</strain>
    </source>
</reference>
<sequence>MVCSFFVLIYSFLKLTTFWRAFFESFGRHSRDSLGVLQPRRRDRQYSSTHVQWSSMIRPFSVSEEVFFLTKDTHLGFIVTHSVSHYISF</sequence>
<gene>
    <name evidence="1" type="ORF">GALMADRAFT_1161604</name>
</gene>